<dbReference type="EMBL" id="OX459122">
    <property type="protein sequence ID" value="CAI9105011.1"/>
    <property type="molecule type" value="Genomic_DNA"/>
</dbReference>
<dbReference type="Proteomes" id="UP001161247">
    <property type="component" value="Chromosome 5"/>
</dbReference>
<name>A0AAV1DAW8_OLDCO</name>
<dbReference type="GO" id="GO:0005634">
    <property type="term" value="C:nucleus"/>
    <property type="evidence" value="ECO:0007669"/>
    <property type="project" value="TreeGrafter"/>
</dbReference>
<comment type="similarity">
    <text evidence="1">Belongs to the NKAP family.</text>
</comment>
<feature type="compositionally biased region" description="Basic and acidic residues" evidence="2">
    <location>
        <begin position="11"/>
        <end position="22"/>
    </location>
</feature>
<keyword evidence="5" id="KW-1185">Reference proteome</keyword>
<feature type="compositionally biased region" description="Basic and acidic residues" evidence="2">
    <location>
        <begin position="377"/>
        <end position="386"/>
    </location>
</feature>
<proteinExistence type="inferred from homology"/>
<dbReference type="GO" id="GO:0010468">
    <property type="term" value="P:regulation of gene expression"/>
    <property type="evidence" value="ECO:0007669"/>
    <property type="project" value="TreeGrafter"/>
</dbReference>
<feature type="domain" description="NF-kappa-B-activating protein C-terminal" evidence="3">
    <location>
        <begin position="447"/>
        <end position="545"/>
    </location>
</feature>
<feature type="compositionally biased region" description="Acidic residues" evidence="2">
    <location>
        <begin position="346"/>
        <end position="357"/>
    </location>
</feature>
<dbReference type="AlphaFoldDB" id="A0AAV1DAW8"/>
<feature type="compositionally biased region" description="Basic and acidic residues" evidence="2">
    <location>
        <begin position="400"/>
        <end position="409"/>
    </location>
</feature>
<feature type="compositionally biased region" description="Basic and acidic residues" evidence="2">
    <location>
        <begin position="182"/>
        <end position="200"/>
    </location>
</feature>
<dbReference type="PANTHER" id="PTHR13087">
    <property type="entry name" value="NF-KAPPA B ACTIVATING PROTEIN"/>
    <property type="match status" value="1"/>
</dbReference>
<reference evidence="4" key="1">
    <citation type="submission" date="2023-03" db="EMBL/GenBank/DDBJ databases">
        <authorList>
            <person name="Julca I."/>
        </authorList>
    </citation>
    <scope>NUCLEOTIDE SEQUENCE</scope>
</reference>
<organism evidence="4 5">
    <name type="scientific">Oldenlandia corymbosa var. corymbosa</name>
    <dbReference type="NCBI Taxonomy" id="529605"/>
    <lineage>
        <taxon>Eukaryota</taxon>
        <taxon>Viridiplantae</taxon>
        <taxon>Streptophyta</taxon>
        <taxon>Embryophyta</taxon>
        <taxon>Tracheophyta</taxon>
        <taxon>Spermatophyta</taxon>
        <taxon>Magnoliopsida</taxon>
        <taxon>eudicotyledons</taxon>
        <taxon>Gunneridae</taxon>
        <taxon>Pentapetalae</taxon>
        <taxon>asterids</taxon>
        <taxon>lamiids</taxon>
        <taxon>Gentianales</taxon>
        <taxon>Rubiaceae</taxon>
        <taxon>Rubioideae</taxon>
        <taxon>Spermacoceae</taxon>
        <taxon>Hedyotis-Oldenlandia complex</taxon>
        <taxon>Oldenlandia</taxon>
    </lineage>
</organism>
<evidence type="ECO:0000256" key="2">
    <source>
        <dbReference type="SAM" id="MobiDB-lite"/>
    </source>
</evidence>
<sequence length="564" mass="64742">MGRPASAVEIPYERRRPHKDNGRYSSEPYSHHRNRYRSPSRSRSPSPRSGRDMRRSRSRTFSRSRSRSRSPAYNRYSRYDRRSSPDYSYPPREETLTREKKSFNYNNGSKKSYLDRDSRNGGGRYADVESDEELKGLNFEEYRRLKRLKLRKRLHNCIWNPTPSPPRDPNKPLDQDSDNEIEEKSEAEKVKDEKVKERAVSKSVSKSSSGSGSDSDSRSESSEVSESESDDSRSRRRKKGKKSSSRRGRKSSRKSKPVSGSGSDSDELSDRSEEAKRKPKKSSSRRKSRRSKSVSESESDSDDLSESSEEEERRRRRTKSRRKQSKQKRRSRSTGKRRRKRKEYSDESESEDESGSEDSDKGSFKKQKRSKSSRRKRDSESDKEASLSDPGSAGNAKPNIVEESKPNELDSEVLEFKEFFEARKKAAVDNEPIVGPMPLPKAEGHISYGGALRPGEGDAIAQYVQQGKRIPRRGEVGLSAEEISKFENLGYVMSGSRHQRMNAIRIRKENQVYSAEDKRALAMFNYEEKAKREQKVMADLQRLVQRHIGQDTGPSHDPFGGTES</sequence>
<feature type="compositionally biased region" description="Basic and acidic residues" evidence="2">
    <location>
        <begin position="91"/>
        <end position="102"/>
    </location>
</feature>
<dbReference type="Pfam" id="PF06047">
    <property type="entry name" value="Nkap_C"/>
    <property type="match status" value="1"/>
</dbReference>
<evidence type="ECO:0000256" key="1">
    <source>
        <dbReference type="ARBA" id="ARBA00009313"/>
    </source>
</evidence>
<evidence type="ECO:0000259" key="3">
    <source>
        <dbReference type="Pfam" id="PF06047"/>
    </source>
</evidence>
<feature type="compositionally biased region" description="Basic residues" evidence="2">
    <location>
        <begin position="364"/>
        <end position="376"/>
    </location>
</feature>
<feature type="compositionally biased region" description="Basic residues" evidence="2">
    <location>
        <begin position="31"/>
        <end position="40"/>
    </location>
</feature>
<evidence type="ECO:0000313" key="4">
    <source>
        <dbReference type="EMBL" id="CAI9105011.1"/>
    </source>
</evidence>
<gene>
    <name evidence="4" type="ORF">OLC1_LOCUS13803</name>
</gene>
<dbReference type="InterPro" id="IPR040466">
    <property type="entry name" value="NKAP"/>
</dbReference>
<dbReference type="GO" id="GO:0003682">
    <property type="term" value="F:chromatin binding"/>
    <property type="evidence" value="ECO:0007669"/>
    <property type="project" value="InterPro"/>
</dbReference>
<feature type="compositionally biased region" description="Basic residues" evidence="2">
    <location>
        <begin position="56"/>
        <end position="68"/>
    </location>
</feature>
<feature type="region of interest" description="Disordered" evidence="2">
    <location>
        <begin position="1"/>
        <end position="135"/>
    </location>
</feature>
<dbReference type="InterPro" id="IPR009269">
    <property type="entry name" value="NKAP_C"/>
</dbReference>
<feature type="compositionally biased region" description="Low complexity" evidence="2">
    <location>
        <begin position="201"/>
        <end position="214"/>
    </location>
</feature>
<feature type="region of interest" description="Disordered" evidence="2">
    <location>
        <begin position="154"/>
        <end position="409"/>
    </location>
</feature>
<evidence type="ECO:0000313" key="5">
    <source>
        <dbReference type="Proteomes" id="UP001161247"/>
    </source>
</evidence>
<feature type="compositionally biased region" description="Basic residues" evidence="2">
    <location>
        <begin position="314"/>
        <end position="342"/>
    </location>
</feature>
<protein>
    <submittedName>
        <fullName evidence="4">OLC1v1003836C1</fullName>
    </submittedName>
</protein>
<feature type="compositionally biased region" description="Basic residues" evidence="2">
    <location>
        <begin position="234"/>
        <end position="256"/>
    </location>
</feature>
<accession>A0AAV1DAW8</accession>
<feature type="compositionally biased region" description="Basic residues" evidence="2">
    <location>
        <begin position="277"/>
        <end position="292"/>
    </location>
</feature>
<feature type="compositionally biased region" description="Acidic residues" evidence="2">
    <location>
        <begin position="297"/>
        <end position="310"/>
    </location>
</feature>
<dbReference type="PANTHER" id="PTHR13087:SF0">
    <property type="entry name" value="NFKB ACTIVATING PROTEIN LIKE"/>
    <property type="match status" value="1"/>
</dbReference>